<organism evidence="2 3">
    <name type="scientific">Phytophthora nicotianae P1976</name>
    <dbReference type="NCBI Taxonomy" id="1317066"/>
    <lineage>
        <taxon>Eukaryota</taxon>
        <taxon>Sar</taxon>
        <taxon>Stramenopiles</taxon>
        <taxon>Oomycota</taxon>
        <taxon>Peronosporomycetes</taxon>
        <taxon>Peronosporales</taxon>
        <taxon>Peronosporaceae</taxon>
        <taxon>Phytophthora</taxon>
    </lineage>
</organism>
<gene>
    <name evidence="2" type="ORF">F444_04703</name>
</gene>
<dbReference type="Proteomes" id="UP000028582">
    <property type="component" value="Unassembled WGS sequence"/>
</dbReference>
<feature type="compositionally biased region" description="Polar residues" evidence="1">
    <location>
        <begin position="66"/>
        <end position="80"/>
    </location>
</feature>
<comment type="caution">
    <text evidence="2">The sequence shown here is derived from an EMBL/GenBank/DDBJ whole genome shotgun (WGS) entry which is preliminary data.</text>
</comment>
<protein>
    <submittedName>
        <fullName evidence="2">Uncharacterized protein</fullName>
    </submittedName>
</protein>
<accession>A0A081APT5</accession>
<dbReference type="AlphaFoldDB" id="A0A081APT5"/>
<sequence>HIQHKRFLGTTRWATWSLETTTCLPNSDVATLSVRGTPTRVDAGLRQALTFMQDSRNRPRARVAPTAQSLAATSTPQQYLPRTPPYSGWARNLTSPCPVQPRLVRRRIQRDLTVVRRRIQSDLGDTRRRFPCNPRLVHRHIQRDRAATCLRIQSDHGAIRPSHPEQSGATRQSIPVAASTSVRSEVTTAPSKLQRRLQLIVRPIIKSTVGQRESSGETLDDFVAKWLIV</sequence>
<feature type="compositionally biased region" description="Polar residues" evidence="1">
    <location>
        <begin position="164"/>
        <end position="187"/>
    </location>
</feature>
<feature type="region of interest" description="Disordered" evidence="1">
    <location>
        <begin position="157"/>
        <end position="187"/>
    </location>
</feature>
<evidence type="ECO:0000313" key="2">
    <source>
        <dbReference type="EMBL" id="ETO80896.1"/>
    </source>
</evidence>
<dbReference type="EMBL" id="ANJA01000937">
    <property type="protein sequence ID" value="ETO80896.1"/>
    <property type="molecule type" value="Genomic_DNA"/>
</dbReference>
<evidence type="ECO:0000256" key="1">
    <source>
        <dbReference type="SAM" id="MobiDB-lite"/>
    </source>
</evidence>
<feature type="non-terminal residue" evidence="2">
    <location>
        <position position="1"/>
    </location>
</feature>
<reference evidence="2 3" key="1">
    <citation type="submission" date="2013-11" db="EMBL/GenBank/DDBJ databases">
        <title>The Genome Sequence of Phytophthora parasitica P1976.</title>
        <authorList>
            <consortium name="The Broad Institute Genomics Platform"/>
            <person name="Russ C."/>
            <person name="Tyler B."/>
            <person name="Panabieres F."/>
            <person name="Shan W."/>
            <person name="Tripathy S."/>
            <person name="Grunwald N."/>
            <person name="Machado M."/>
            <person name="Johnson C.S."/>
            <person name="Walker B."/>
            <person name="Young S."/>
            <person name="Zeng Q."/>
            <person name="Gargeya S."/>
            <person name="Fitzgerald M."/>
            <person name="Haas B."/>
            <person name="Abouelleil A."/>
            <person name="Allen A.W."/>
            <person name="Alvarado L."/>
            <person name="Arachchi H.M."/>
            <person name="Berlin A.M."/>
            <person name="Chapman S.B."/>
            <person name="Gainer-Dewar J."/>
            <person name="Goldberg J."/>
            <person name="Griggs A."/>
            <person name="Gujja S."/>
            <person name="Hansen M."/>
            <person name="Howarth C."/>
            <person name="Imamovic A."/>
            <person name="Ireland A."/>
            <person name="Larimer J."/>
            <person name="McCowan C."/>
            <person name="Murphy C."/>
            <person name="Pearson M."/>
            <person name="Poon T.W."/>
            <person name="Priest M."/>
            <person name="Roberts A."/>
            <person name="Saif S."/>
            <person name="Shea T."/>
            <person name="Sisk P."/>
            <person name="Sykes S."/>
            <person name="Wortman J."/>
            <person name="Nusbaum C."/>
            <person name="Birren B."/>
        </authorList>
    </citation>
    <scope>NUCLEOTIDE SEQUENCE [LARGE SCALE GENOMIC DNA]</scope>
    <source>
        <strain evidence="2 3">P1976</strain>
    </source>
</reference>
<feature type="region of interest" description="Disordered" evidence="1">
    <location>
        <begin position="65"/>
        <end position="93"/>
    </location>
</feature>
<name>A0A081APT5_PHYNI</name>
<evidence type="ECO:0000313" key="3">
    <source>
        <dbReference type="Proteomes" id="UP000028582"/>
    </source>
</evidence>
<proteinExistence type="predicted"/>